<proteinExistence type="inferred from homology"/>
<comment type="similarity">
    <text evidence="1 3">Belongs to the short-chain dehydrogenases/reductases (SDR) family.</text>
</comment>
<dbReference type="EMBL" id="BAABGT010000040">
    <property type="protein sequence ID" value="GAA4548414.1"/>
    <property type="molecule type" value="Genomic_DNA"/>
</dbReference>
<organism evidence="4 5">
    <name type="scientific">Pseudonocardia xishanensis</name>
    <dbReference type="NCBI Taxonomy" id="630995"/>
    <lineage>
        <taxon>Bacteria</taxon>
        <taxon>Bacillati</taxon>
        <taxon>Actinomycetota</taxon>
        <taxon>Actinomycetes</taxon>
        <taxon>Pseudonocardiales</taxon>
        <taxon>Pseudonocardiaceae</taxon>
        <taxon>Pseudonocardia</taxon>
    </lineage>
</organism>
<keyword evidence="5" id="KW-1185">Reference proteome</keyword>
<comment type="caution">
    <text evidence="4">The sequence shown here is derived from an EMBL/GenBank/DDBJ whole genome shotgun (WGS) entry which is preliminary data.</text>
</comment>
<name>A0ABP8RTD3_9PSEU</name>
<keyword evidence="2" id="KW-0560">Oxidoreductase</keyword>
<dbReference type="NCBIfam" id="NF009092">
    <property type="entry name" value="PRK12428.1"/>
    <property type="match status" value="1"/>
</dbReference>
<dbReference type="Pfam" id="PF00106">
    <property type="entry name" value="adh_short"/>
    <property type="match status" value="1"/>
</dbReference>
<dbReference type="Pfam" id="PF13561">
    <property type="entry name" value="adh_short_C2"/>
    <property type="match status" value="1"/>
</dbReference>
<dbReference type="PRINTS" id="PR00080">
    <property type="entry name" value="SDRFAMILY"/>
</dbReference>
<reference evidence="5" key="1">
    <citation type="journal article" date="2019" name="Int. J. Syst. Evol. Microbiol.">
        <title>The Global Catalogue of Microorganisms (GCM) 10K type strain sequencing project: providing services to taxonomists for standard genome sequencing and annotation.</title>
        <authorList>
            <consortium name="The Broad Institute Genomics Platform"/>
            <consortium name="The Broad Institute Genome Sequencing Center for Infectious Disease"/>
            <person name="Wu L."/>
            <person name="Ma J."/>
        </authorList>
    </citation>
    <scope>NUCLEOTIDE SEQUENCE [LARGE SCALE GENOMIC DNA]</scope>
    <source>
        <strain evidence="5">JCM 17906</strain>
    </source>
</reference>
<dbReference type="Proteomes" id="UP001501598">
    <property type="component" value="Unassembled WGS sequence"/>
</dbReference>
<sequence>MGRAVAEELTTLGASVVGVDRNEPPSGGHEFVRVDLQDPASIDDGVAALPAEIDVLVNCAGVSGALPPLQVMAVNFLGMRHLTEALIPRLRVGGAIGTISSTGAVDWEDRLAQLESLVDTADVTDGLTWCAEHSEAVEKNAYGISKGAVIVYTMRRAAQLAERGVRVNAIGPGVTDTPFLDDTRRRLGDAALDAIPKPLGRLAQPQEQARALVFLCSDAASYVTGQNLWVDGGFMGAAMTGQIDGSILGYHRRT</sequence>
<protein>
    <submittedName>
        <fullName evidence="4">Coniferyl-alcohol dehydrogenase</fullName>
    </submittedName>
</protein>
<dbReference type="InterPro" id="IPR002347">
    <property type="entry name" value="SDR_fam"/>
</dbReference>
<dbReference type="PANTHER" id="PTHR42760">
    <property type="entry name" value="SHORT-CHAIN DEHYDROGENASES/REDUCTASES FAMILY MEMBER"/>
    <property type="match status" value="1"/>
</dbReference>
<evidence type="ECO:0000256" key="1">
    <source>
        <dbReference type="ARBA" id="ARBA00006484"/>
    </source>
</evidence>
<dbReference type="SUPFAM" id="SSF51735">
    <property type="entry name" value="NAD(P)-binding Rossmann-fold domains"/>
    <property type="match status" value="1"/>
</dbReference>
<gene>
    <name evidence="4" type="ORF">GCM10023175_34610</name>
</gene>
<dbReference type="InterPro" id="IPR036291">
    <property type="entry name" value="NAD(P)-bd_dom_sf"/>
</dbReference>
<evidence type="ECO:0000256" key="2">
    <source>
        <dbReference type="ARBA" id="ARBA00023002"/>
    </source>
</evidence>
<evidence type="ECO:0000256" key="3">
    <source>
        <dbReference type="RuleBase" id="RU000363"/>
    </source>
</evidence>
<evidence type="ECO:0000313" key="4">
    <source>
        <dbReference type="EMBL" id="GAA4548414.1"/>
    </source>
</evidence>
<evidence type="ECO:0000313" key="5">
    <source>
        <dbReference type="Proteomes" id="UP001501598"/>
    </source>
</evidence>
<accession>A0ABP8RTD3</accession>
<dbReference type="PRINTS" id="PR00081">
    <property type="entry name" value="GDHRDH"/>
</dbReference>
<dbReference type="PANTHER" id="PTHR42760:SF133">
    <property type="entry name" value="3-OXOACYL-[ACYL-CARRIER-PROTEIN] REDUCTASE"/>
    <property type="match status" value="1"/>
</dbReference>
<dbReference type="Gene3D" id="3.40.50.720">
    <property type="entry name" value="NAD(P)-binding Rossmann-like Domain"/>
    <property type="match status" value="1"/>
</dbReference>